<evidence type="ECO:0000256" key="2">
    <source>
        <dbReference type="SAM" id="MobiDB-lite"/>
    </source>
</evidence>
<dbReference type="SUPFAM" id="SSF46955">
    <property type="entry name" value="Putative DNA-binding domain"/>
    <property type="match status" value="1"/>
</dbReference>
<dbReference type="Pfam" id="PF08782">
    <property type="entry name" value="c-SKI_SMAD_bind"/>
    <property type="match status" value="1"/>
</dbReference>
<dbReference type="InterPro" id="IPR023216">
    <property type="entry name" value="Tscrpt_reg_SKI_SnoN"/>
</dbReference>
<dbReference type="GO" id="GO:0005737">
    <property type="term" value="C:cytoplasm"/>
    <property type="evidence" value="ECO:0007669"/>
    <property type="project" value="TreeGrafter"/>
</dbReference>
<keyword evidence="5" id="KW-1185">Reference proteome</keyword>
<gene>
    <name evidence="4" type="ORF">J437_LFUL008107</name>
</gene>
<evidence type="ECO:0000259" key="3">
    <source>
        <dbReference type="SMART" id="SM01046"/>
    </source>
</evidence>
<dbReference type="InterPro" id="IPR009061">
    <property type="entry name" value="DNA-bd_dom_put_sf"/>
</dbReference>
<dbReference type="EMBL" id="KZ308249">
    <property type="protein sequence ID" value="KAG8225722.1"/>
    <property type="molecule type" value="Genomic_DNA"/>
</dbReference>
<feature type="compositionally biased region" description="Low complexity" evidence="2">
    <location>
        <begin position="346"/>
        <end position="358"/>
    </location>
</feature>
<dbReference type="SUPFAM" id="SSF63763">
    <property type="entry name" value="SAND domain-like"/>
    <property type="match status" value="1"/>
</dbReference>
<dbReference type="InterPro" id="IPR003380">
    <property type="entry name" value="SKI/SNO/DAC"/>
</dbReference>
<comment type="similarity">
    <text evidence="1">Belongs to the SKI family.</text>
</comment>
<dbReference type="FunFam" id="3.10.260.20:FF:000002">
    <property type="entry name" value="SKI-like oncogene a"/>
    <property type="match status" value="1"/>
</dbReference>
<feature type="domain" description="c-SKI SMAD4-binding" evidence="3">
    <location>
        <begin position="249"/>
        <end position="339"/>
    </location>
</feature>
<dbReference type="InterPro" id="IPR014890">
    <property type="entry name" value="c-SKI_SMAD4-bd_dom"/>
</dbReference>
<name>A0A8K0JZW9_LADFU</name>
<organism evidence="4 5">
    <name type="scientific">Ladona fulva</name>
    <name type="common">Scarce chaser dragonfly</name>
    <name type="synonym">Libellula fulva</name>
    <dbReference type="NCBI Taxonomy" id="123851"/>
    <lineage>
        <taxon>Eukaryota</taxon>
        <taxon>Metazoa</taxon>
        <taxon>Ecdysozoa</taxon>
        <taxon>Arthropoda</taxon>
        <taxon>Hexapoda</taxon>
        <taxon>Insecta</taxon>
        <taxon>Pterygota</taxon>
        <taxon>Palaeoptera</taxon>
        <taxon>Odonata</taxon>
        <taxon>Epiprocta</taxon>
        <taxon>Anisoptera</taxon>
        <taxon>Libelluloidea</taxon>
        <taxon>Libellulidae</taxon>
        <taxon>Ladona</taxon>
    </lineage>
</organism>
<dbReference type="AlphaFoldDB" id="A0A8K0JZW9"/>
<dbReference type="GO" id="GO:0005634">
    <property type="term" value="C:nucleus"/>
    <property type="evidence" value="ECO:0007669"/>
    <property type="project" value="TreeGrafter"/>
</dbReference>
<dbReference type="Proteomes" id="UP000792457">
    <property type="component" value="Unassembled WGS sequence"/>
</dbReference>
<comment type="caution">
    <text evidence="4">The sequence shown here is derived from an EMBL/GenBank/DDBJ whole genome shotgun (WGS) entry which is preliminary data.</text>
</comment>
<dbReference type="InterPro" id="IPR010919">
    <property type="entry name" value="SAND-like_dom_sf"/>
</dbReference>
<feature type="region of interest" description="Disordered" evidence="2">
    <location>
        <begin position="60"/>
        <end position="84"/>
    </location>
</feature>
<proteinExistence type="inferred from homology"/>
<dbReference type="Pfam" id="PF02437">
    <property type="entry name" value="Ski_Sno_DHD"/>
    <property type="match status" value="1"/>
</dbReference>
<dbReference type="Gene3D" id="3.10.260.20">
    <property type="entry name" value="Ski"/>
    <property type="match status" value="1"/>
</dbReference>
<feature type="compositionally biased region" description="Basic and acidic residues" evidence="2">
    <location>
        <begin position="65"/>
        <end position="77"/>
    </location>
</feature>
<dbReference type="OrthoDB" id="3938623at2759"/>
<evidence type="ECO:0000256" key="1">
    <source>
        <dbReference type="ARBA" id="ARBA00009513"/>
    </source>
</evidence>
<evidence type="ECO:0000313" key="5">
    <source>
        <dbReference type="Proteomes" id="UP000792457"/>
    </source>
</evidence>
<dbReference type="PANTHER" id="PTHR10005:SF25">
    <property type="entry name" value="SNO ONCOGENE, ISOFORM B"/>
    <property type="match status" value="1"/>
</dbReference>
<dbReference type="GO" id="GO:0005667">
    <property type="term" value="C:transcription regulator complex"/>
    <property type="evidence" value="ECO:0007669"/>
    <property type="project" value="TreeGrafter"/>
</dbReference>
<dbReference type="Gene3D" id="3.10.390.10">
    <property type="entry name" value="SAND domain-like"/>
    <property type="match status" value="1"/>
</dbReference>
<accession>A0A8K0JZW9</accession>
<dbReference type="GO" id="GO:0030514">
    <property type="term" value="P:negative regulation of BMP signaling pathway"/>
    <property type="evidence" value="ECO:0007669"/>
    <property type="project" value="TreeGrafter"/>
</dbReference>
<evidence type="ECO:0000313" key="4">
    <source>
        <dbReference type="EMBL" id="KAG8225722.1"/>
    </source>
</evidence>
<sequence length="376" mass="40794">METVAPYSPHLKKVLKTYQLSAVKSLSGPSTVLGSAVASTSEAMEKSPVASAHNPSVGVFSVKRKPGDGLDESKEVSDCLPRSSSSLGMSADGCVAASGGRDSPRDPFLAPPPFPIQQLPILTAPDQSRSERSETILEGESISCFIVGGEKRLCLPQILNSVLRDFSLAQINQVCDELQIFCSRCNPVQLEVLKETSILPASAPSCGLITKTDAERLVSALLHRCPPKANPSKTQQNSSQTDSNIQLPTFRVYHECFGKCEGICNPQLYTSRDARCIECVECHGHFSPQRFVCHAHRPSENRTCHWGFDSSNWRAYLLLAKGQSERLAEALDAFKRLYHPATPSSTTVTPNPAVAPPTGKRKQAGGAYEILQMLLE</sequence>
<dbReference type="CDD" id="cd21079">
    <property type="entry name" value="DHD_Ski_Sno"/>
    <property type="match status" value="1"/>
</dbReference>
<dbReference type="GO" id="GO:0000978">
    <property type="term" value="F:RNA polymerase II cis-regulatory region sequence-specific DNA binding"/>
    <property type="evidence" value="ECO:0007669"/>
    <property type="project" value="TreeGrafter"/>
</dbReference>
<dbReference type="SMART" id="SM01046">
    <property type="entry name" value="c-SKI_SMAD_bind"/>
    <property type="match status" value="1"/>
</dbReference>
<dbReference type="PANTHER" id="PTHR10005">
    <property type="entry name" value="SKI ONCOGENE-RELATED"/>
    <property type="match status" value="1"/>
</dbReference>
<reference evidence="4" key="2">
    <citation type="submission" date="2017-10" db="EMBL/GenBank/DDBJ databases">
        <title>Ladona fulva Genome sequencing and assembly.</title>
        <authorList>
            <person name="Murali S."/>
            <person name="Richards S."/>
            <person name="Bandaranaike D."/>
            <person name="Bellair M."/>
            <person name="Blankenburg K."/>
            <person name="Chao H."/>
            <person name="Dinh H."/>
            <person name="Doddapaneni H."/>
            <person name="Dugan-Rocha S."/>
            <person name="Elkadiri S."/>
            <person name="Gnanaolivu R."/>
            <person name="Hernandez B."/>
            <person name="Skinner E."/>
            <person name="Javaid M."/>
            <person name="Lee S."/>
            <person name="Li M."/>
            <person name="Ming W."/>
            <person name="Munidasa M."/>
            <person name="Muniz J."/>
            <person name="Nguyen L."/>
            <person name="Hughes D."/>
            <person name="Osuji N."/>
            <person name="Pu L.-L."/>
            <person name="Puazo M."/>
            <person name="Qu C."/>
            <person name="Quiroz J."/>
            <person name="Raj R."/>
            <person name="Weissenberger G."/>
            <person name="Xin Y."/>
            <person name="Zou X."/>
            <person name="Han Y."/>
            <person name="Worley K."/>
            <person name="Muzny D."/>
            <person name="Gibbs R."/>
        </authorList>
    </citation>
    <scope>NUCLEOTIDE SEQUENCE</scope>
    <source>
        <strain evidence="4">Sampled in the wild</strain>
    </source>
</reference>
<reference evidence="4" key="1">
    <citation type="submission" date="2013-04" db="EMBL/GenBank/DDBJ databases">
        <authorList>
            <person name="Qu J."/>
            <person name="Murali S.C."/>
            <person name="Bandaranaike D."/>
            <person name="Bellair M."/>
            <person name="Blankenburg K."/>
            <person name="Chao H."/>
            <person name="Dinh H."/>
            <person name="Doddapaneni H."/>
            <person name="Downs B."/>
            <person name="Dugan-Rocha S."/>
            <person name="Elkadiri S."/>
            <person name="Gnanaolivu R.D."/>
            <person name="Hernandez B."/>
            <person name="Javaid M."/>
            <person name="Jayaseelan J.C."/>
            <person name="Lee S."/>
            <person name="Li M."/>
            <person name="Ming W."/>
            <person name="Munidasa M."/>
            <person name="Muniz J."/>
            <person name="Nguyen L."/>
            <person name="Ongeri F."/>
            <person name="Osuji N."/>
            <person name="Pu L.-L."/>
            <person name="Puazo M."/>
            <person name="Qu C."/>
            <person name="Quiroz J."/>
            <person name="Raj R."/>
            <person name="Weissenberger G."/>
            <person name="Xin Y."/>
            <person name="Zou X."/>
            <person name="Han Y."/>
            <person name="Richards S."/>
            <person name="Worley K."/>
            <person name="Muzny D."/>
            <person name="Gibbs R."/>
        </authorList>
    </citation>
    <scope>NUCLEOTIDE SEQUENCE</scope>
    <source>
        <strain evidence="4">Sampled in the wild</strain>
    </source>
</reference>
<protein>
    <recommendedName>
        <fullName evidence="3">c-SKI SMAD4-binding domain-containing protein</fullName>
    </recommendedName>
</protein>
<feature type="region of interest" description="Disordered" evidence="2">
    <location>
        <begin position="342"/>
        <end position="362"/>
    </location>
</feature>
<dbReference type="GO" id="GO:0046332">
    <property type="term" value="F:SMAD binding"/>
    <property type="evidence" value="ECO:0007669"/>
    <property type="project" value="InterPro"/>
</dbReference>
<dbReference type="GO" id="GO:0000981">
    <property type="term" value="F:DNA-binding transcription factor activity, RNA polymerase II-specific"/>
    <property type="evidence" value="ECO:0007669"/>
    <property type="project" value="TreeGrafter"/>
</dbReference>
<dbReference type="InterPro" id="IPR037000">
    <property type="entry name" value="Ski_DNA-bd_sf"/>
</dbReference>